<reference evidence="13" key="1">
    <citation type="submission" date="2014-05" db="EMBL/GenBank/DDBJ databases">
        <authorList>
            <person name="Chronopoulou M."/>
        </authorList>
    </citation>
    <scope>NUCLEOTIDE SEQUENCE</scope>
    <source>
        <tissue evidence="13">Whole organism</tissue>
    </source>
</reference>
<dbReference type="EC" id="6.2.1.3" evidence="6"/>
<dbReference type="GO" id="GO:0005886">
    <property type="term" value="C:plasma membrane"/>
    <property type="evidence" value="ECO:0007669"/>
    <property type="project" value="TreeGrafter"/>
</dbReference>
<keyword evidence="11" id="KW-0812">Transmembrane</keyword>
<keyword evidence="3" id="KW-0547">Nucleotide-binding</keyword>
<evidence type="ECO:0000256" key="11">
    <source>
        <dbReference type="SAM" id="Phobius"/>
    </source>
</evidence>
<protein>
    <recommendedName>
        <fullName evidence="6">long-chain-fatty-acid--CoA ligase</fullName>
        <ecNumber evidence="6">6.2.1.3</ecNumber>
    </recommendedName>
    <alternativeName>
        <fullName evidence="8">Long-chain-fatty-acid--CoA ligase</fullName>
    </alternativeName>
</protein>
<accession>A0A0K2V0K7</accession>
<dbReference type="InterPro" id="IPR000873">
    <property type="entry name" value="AMP-dep_synth/lig_dom"/>
</dbReference>
<dbReference type="EMBL" id="HACA01026155">
    <property type="protein sequence ID" value="CDW43516.1"/>
    <property type="molecule type" value="Transcribed_RNA"/>
</dbReference>
<organism evidence="13">
    <name type="scientific">Lepeophtheirus salmonis</name>
    <name type="common">Salmon louse</name>
    <name type="synonym">Caligus salmonis</name>
    <dbReference type="NCBI Taxonomy" id="72036"/>
    <lineage>
        <taxon>Eukaryota</taxon>
        <taxon>Metazoa</taxon>
        <taxon>Ecdysozoa</taxon>
        <taxon>Arthropoda</taxon>
        <taxon>Crustacea</taxon>
        <taxon>Multicrustacea</taxon>
        <taxon>Hexanauplia</taxon>
        <taxon>Copepoda</taxon>
        <taxon>Siphonostomatoida</taxon>
        <taxon>Caligidae</taxon>
        <taxon>Lepeophtheirus</taxon>
    </lineage>
</organism>
<comment type="similarity">
    <text evidence="1">Belongs to the ATP-dependent AMP-binding enzyme family.</text>
</comment>
<evidence type="ECO:0000256" key="7">
    <source>
        <dbReference type="ARBA" id="ARBA00036527"/>
    </source>
</evidence>
<keyword evidence="4" id="KW-0443">Lipid metabolism</keyword>
<dbReference type="FunFam" id="3.30.300.30:FF:000002">
    <property type="entry name" value="Long-chain fatty acid transport protein 1"/>
    <property type="match status" value="1"/>
</dbReference>
<feature type="domain" description="AMP-dependent synthetase/ligase" evidence="12">
    <location>
        <begin position="81"/>
        <end position="445"/>
    </location>
</feature>
<proteinExistence type="inferred from homology"/>
<comment type="catalytic activity">
    <reaction evidence="9">
        <text>tetracosanoate + ATP + CoA = tetracosanoyl-CoA + AMP + diphosphate</text>
        <dbReference type="Rhea" id="RHEA:33639"/>
        <dbReference type="ChEBI" id="CHEBI:30616"/>
        <dbReference type="ChEBI" id="CHEBI:31014"/>
        <dbReference type="ChEBI" id="CHEBI:33019"/>
        <dbReference type="ChEBI" id="CHEBI:57287"/>
        <dbReference type="ChEBI" id="CHEBI:65052"/>
        <dbReference type="ChEBI" id="CHEBI:456215"/>
    </reaction>
    <physiologicalReaction direction="left-to-right" evidence="9">
        <dbReference type="Rhea" id="RHEA:33640"/>
    </physiologicalReaction>
</comment>
<dbReference type="PANTHER" id="PTHR43107">
    <property type="entry name" value="LONG-CHAIN FATTY ACID TRANSPORT PROTEIN"/>
    <property type="match status" value="1"/>
</dbReference>
<name>A0A0K2V0K7_LEPSM</name>
<evidence type="ECO:0000256" key="2">
    <source>
        <dbReference type="ARBA" id="ARBA00022598"/>
    </source>
</evidence>
<evidence type="ECO:0000256" key="8">
    <source>
        <dbReference type="ARBA" id="ARBA00041297"/>
    </source>
</evidence>
<dbReference type="SUPFAM" id="SSF56801">
    <property type="entry name" value="Acetyl-CoA synthetase-like"/>
    <property type="match status" value="1"/>
</dbReference>
<sequence length="666" mass="75134">MILYRLGICSALLAVWVTSFLPNTALCMIAFIFYYLTGGHETLWLIRHTLLRDLRGAYRYISLLLLMKYYELKDVSVPVVFSRTVKKHGDSPAIFFEDVVWTFLDLESYSNRVARYLISQGFVPGDCVALYMENRPEYVGIWLGCAKAGIVPALINTHIVGNPLRHSIDVASASAVIYGVELSKPINEIKSLLPNIKYYESGSTTTSPEYSEISVHHGSTSDHHDQQHSAQQLSFTDDKLLHNPNCDLTSKYFDTEIKKFSTESVPPPILDKSSNFRSKLLYVFTSGTTGLPKAAVIKQSRFYYFAAGSYYLNNMGNIKDLCLYNPLPLYHSAGGLVGIGIMMVFGVRIAIRRKFSVRNFWKDCIKYNCTGAQYIGEICRYLLSSPETPEDKSHNIQLLFGNGLRPTIWNQFTERFGVTRIAEFYGSTEGNANLMNIDCKPGAVGFASRLFPSVYPVRLVRLREDGNVLRDPRTGLCVLCKPGETGEFVGKIIKNHVMRSFDGYIDKEATEKKIVRNVLYQGDSWFRSGDLLNMDECGWMYFIDRIGDTFRWRGENVSTIEVEAVLSNVLQQRDNIVYGVEVPGAEGRAGMAAIVGDELDLGGFLAAIKNQLPAYARPLFLRLVKSLDITGTFKLKKRCLQNEGYNPHVIQDPLYFLDTVKGVYRK</sequence>
<evidence type="ECO:0000256" key="6">
    <source>
        <dbReference type="ARBA" id="ARBA00026121"/>
    </source>
</evidence>
<feature type="transmembrane region" description="Helical" evidence="11">
    <location>
        <begin position="329"/>
        <end position="351"/>
    </location>
</feature>
<evidence type="ECO:0000256" key="3">
    <source>
        <dbReference type="ARBA" id="ARBA00022741"/>
    </source>
</evidence>
<keyword evidence="11" id="KW-1133">Transmembrane helix</keyword>
<dbReference type="EMBL" id="HACA01026154">
    <property type="protein sequence ID" value="CDW43515.1"/>
    <property type="molecule type" value="Transcribed_RNA"/>
</dbReference>
<evidence type="ECO:0000256" key="5">
    <source>
        <dbReference type="ARBA" id="ARBA00022840"/>
    </source>
</evidence>
<dbReference type="GO" id="GO:0005524">
    <property type="term" value="F:ATP binding"/>
    <property type="evidence" value="ECO:0007669"/>
    <property type="project" value="UniProtKB-KW"/>
</dbReference>
<feature type="transmembrane region" description="Helical" evidence="11">
    <location>
        <begin position="12"/>
        <end position="36"/>
    </location>
</feature>
<keyword evidence="11" id="KW-0472">Membrane</keyword>
<keyword evidence="4" id="KW-0276">Fatty acid metabolism</keyword>
<dbReference type="OrthoDB" id="288590at2759"/>
<keyword evidence="5" id="KW-0067">ATP-binding</keyword>
<evidence type="ECO:0000256" key="10">
    <source>
        <dbReference type="SAM" id="MobiDB-lite"/>
    </source>
</evidence>
<dbReference type="InterPro" id="IPR042099">
    <property type="entry name" value="ANL_N_sf"/>
</dbReference>
<dbReference type="GO" id="GO:0004467">
    <property type="term" value="F:long-chain fatty acid-CoA ligase activity"/>
    <property type="evidence" value="ECO:0007669"/>
    <property type="project" value="UniProtKB-EC"/>
</dbReference>
<dbReference type="AlphaFoldDB" id="A0A0K2V0K7"/>
<dbReference type="Gene3D" id="3.40.50.12780">
    <property type="entry name" value="N-terminal domain of ligase-like"/>
    <property type="match status" value="1"/>
</dbReference>
<dbReference type="InterPro" id="IPR020845">
    <property type="entry name" value="AMP-binding_CS"/>
</dbReference>
<evidence type="ECO:0000259" key="12">
    <source>
        <dbReference type="Pfam" id="PF00501"/>
    </source>
</evidence>
<dbReference type="Gene3D" id="3.30.300.30">
    <property type="match status" value="1"/>
</dbReference>
<evidence type="ECO:0000256" key="4">
    <source>
        <dbReference type="ARBA" id="ARBA00022832"/>
    </source>
</evidence>
<dbReference type="GO" id="GO:0005789">
    <property type="term" value="C:endoplasmic reticulum membrane"/>
    <property type="evidence" value="ECO:0007669"/>
    <property type="project" value="TreeGrafter"/>
</dbReference>
<dbReference type="PROSITE" id="PS00455">
    <property type="entry name" value="AMP_BINDING"/>
    <property type="match status" value="1"/>
</dbReference>
<dbReference type="GO" id="GO:0005324">
    <property type="term" value="F:long-chain fatty acid transmembrane transporter activity"/>
    <property type="evidence" value="ECO:0007669"/>
    <property type="project" value="TreeGrafter"/>
</dbReference>
<keyword evidence="2" id="KW-0436">Ligase</keyword>
<evidence type="ECO:0000313" key="13">
    <source>
        <dbReference type="EMBL" id="CDW43516.1"/>
    </source>
</evidence>
<comment type="catalytic activity">
    <reaction evidence="7">
        <text>a very long-chain fatty acid + ATP + CoA = a very long-chain fatty acyl-CoA + AMP + diphosphate</text>
        <dbReference type="Rhea" id="RHEA:54536"/>
        <dbReference type="ChEBI" id="CHEBI:30616"/>
        <dbReference type="ChEBI" id="CHEBI:33019"/>
        <dbReference type="ChEBI" id="CHEBI:57287"/>
        <dbReference type="ChEBI" id="CHEBI:58950"/>
        <dbReference type="ChEBI" id="CHEBI:138261"/>
        <dbReference type="ChEBI" id="CHEBI:456215"/>
    </reaction>
    <physiologicalReaction direction="left-to-right" evidence="7">
        <dbReference type="Rhea" id="RHEA:54537"/>
    </physiologicalReaction>
</comment>
<feature type="region of interest" description="Disordered" evidence="10">
    <location>
        <begin position="209"/>
        <end position="229"/>
    </location>
</feature>
<feature type="non-terminal residue" evidence="13">
    <location>
        <position position="666"/>
    </location>
</feature>
<dbReference type="Pfam" id="PF00501">
    <property type="entry name" value="AMP-binding"/>
    <property type="match status" value="1"/>
</dbReference>
<evidence type="ECO:0000256" key="1">
    <source>
        <dbReference type="ARBA" id="ARBA00006432"/>
    </source>
</evidence>
<dbReference type="GO" id="GO:0044539">
    <property type="term" value="P:long-chain fatty acid import into cell"/>
    <property type="evidence" value="ECO:0007669"/>
    <property type="project" value="TreeGrafter"/>
</dbReference>
<dbReference type="InterPro" id="IPR045851">
    <property type="entry name" value="AMP-bd_C_sf"/>
</dbReference>
<dbReference type="PANTHER" id="PTHR43107:SF15">
    <property type="entry name" value="FATTY ACID TRANSPORT PROTEIN 3, ISOFORM A"/>
    <property type="match status" value="1"/>
</dbReference>
<evidence type="ECO:0000256" key="9">
    <source>
        <dbReference type="ARBA" id="ARBA00048666"/>
    </source>
</evidence>